<feature type="transmembrane region" description="Helical" evidence="1">
    <location>
        <begin position="105"/>
        <end position="123"/>
    </location>
</feature>
<keyword evidence="1" id="KW-0472">Membrane</keyword>
<feature type="transmembrane region" description="Helical" evidence="1">
    <location>
        <begin position="15"/>
        <end position="48"/>
    </location>
</feature>
<evidence type="ECO:0000313" key="2">
    <source>
        <dbReference type="EMBL" id="TVZ71981.1"/>
    </source>
</evidence>
<sequence>MNYQMAPFWFYSGKWVLLVLMAVGLAFFGITAPVFYGLLVGLVIPVVISMRLHQLVEKNLVVIPKELSHWTVYVQGIPVQETRSSLTNPCFAIPEHLRAFFLRAFILKFSVQAGVLLILFMQLWSIADIRLILIIGLLVAAWLLVSCVETGRALAAVEHTKPGCWMRCAAHLIQSGIGRGSVGKGSRRLPWKNC</sequence>
<reference evidence="2" key="2">
    <citation type="submission" date="2019-08" db="EMBL/GenBank/DDBJ databases">
        <title>Investigation of anaerobic lignin degradation for improved lignocellulosic biofuels.</title>
        <authorList>
            <person name="Deangelis K.PhD."/>
        </authorList>
    </citation>
    <scope>NUCLEOTIDE SEQUENCE [LARGE SCALE GENOMIC DNA]</scope>
    <source>
        <strain evidence="2">128R</strain>
    </source>
</reference>
<keyword evidence="1" id="KW-0812">Transmembrane</keyword>
<comment type="caution">
    <text evidence="2">The sequence shown here is derived from an EMBL/GenBank/DDBJ whole genome shotgun (WGS) entry which is preliminary data.</text>
</comment>
<accession>A0A542BPJ1</accession>
<evidence type="ECO:0000256" key="1">
    <source>
        <dbReference type="SAM" id="Phobius"/>
    </source>
</evidence>
<dbReference type="EMBL" id="VISQ01000001">
    <property type="protein sequence ID" value="TVZ71981.1"/>
    <property type="molecule type" value="Genomic_DNA"/>
</dbReference>
<protein>
    <submittedName>
        <fullName evidence="2">Uncharacterized protein</fullName>
    </submittedName>
</protein>
<feature type="transmembrane region" description="Helical" evidence="1">
    <location>
        <begin position="129"/>
        <end position="148"/>
    </location>
</feature>
<name>A0A542BPJ1_SERFO</name>
<keyword evidence="1" id="KW-1133">Transmembrane helix</keyword>
<dbReference type="AlphaFoldDB" id="A0A542BPJ1"/>
<gene>
    <name evidence="2" type="ORF">FHU10_4641</name>
</gene>
<reference evidence="2" key="1">
    <citation type="submission" date="2019-06" db="EMBL/GenBank/DDBJ databases">
        <authorList>
            <person name="Deangelis K."/>
            <person name="Huntemann M."/>
            <person name="Clum A."/>
            <person name="Pillay M."/>
            <person name="Palaniappan K."/>
            <person name="Varghese N."/>
            <person name="Mikhailova N."/>
            <person name="Stamatis D."/>
            <person name="Reddy T."/>
            <person name="Daum C."/>
            <person name="Shapiro N."/>
            <person name="Ivanova N."/>
            <person name="Kyrpides N."/>
            <person name="Woyke T."/>
        </authorList>
    </citation>
    <scope>NUCLEOTIDE SEQUENCE [LARGE SCALE GENOMIC DNA]</scope>
    <source>
        <strain evidence="2">128R</strain>
    </source>
</reference>
<proteinExistence type="predicted"/>
<organism evidence="2">
    <name type="scientific">Serratia fonticola</name>
    <dbReference type="NCBI Taxonomy" id="47917"/>
    <lineage>
        <taxon>Bacteria</taxon>
        <taxon>Pseudomonadati</taxon>
        <taxon>Pseudomonadota</taxon>
        <taxon>Gammaproteobacteria</taxon>
        <taxon>Enterobacterales</taxon>
        <taxon>Yersiniaceae</taxon>
        <taxon>Serratia</taxon>
    </lineage>
</organism>